<evidence type="ECO:0000313" key="4">
    <source>
        <dbReference type="Proteomes" id="UP000644749"/>
    </source>
</evidence>
<dbReference type="InterPro" id="IPR002104">
    <property type="entry name" value="Integrase_catalytic"/>
</dbReference>
<dbReference type="Pfam" id="PF00589">
    <property type="entry name" value="Phage_integrase"/>
    <property type="match status" value="1"/>
</dbReference>
<reference evidence="3 4" key="1">
    <citation type="submission" date="2021-01" db="EMBL/GenBank/DDBJ databases">
        <title>011410 draft genome.</title>
        <authorList>
            <person name="Lang L."/>
        </authorList>
    </citation>
    <scope>NUCLEOTIDE SEQUENCE [LARGE SCALE GENOMIC DNA]</scope>
    <source>
        <strain evidence="3 4">KCTC 42845</strain>
    </source>
</reference>
<dbReference type="RefSeq" id="WP_191313343.1">
    <property type="nucleotide sequence ID" value="NZ_BNCL01000061.1"/>
</dbReference>
<keyword evidence="1" id="KW-0233">DNA recombination</keyword>
<organism evidence="3 4">
    <name type="scientific">Paracoccus aerius</name>
    <dbReference type="NCBI Taxonomy" id="1915382"/>
    <lineage>
        <taxon>Bacteria</taxon>
        <taxon>Pseudomonadati</taxon>
        <taxon>Pseudomonadota</taxon>
        <taxon>Alphaproteobacteria</taxon>
        <taxon>Rhodobacterales</taxon>
        <taxon>Paracoccaceae</taxon>
        <taxon>Paracoccus</taxon>
    </lineage>
</organism>
<feature type="domain" description="Tyr recombinase" evidence="2">
    <location>
        <begin position="135"/>
        <end position="336"/>
    </location>
</feature>
<dbReference type="PROSITE" id="PS51898">
    <property type="entry name" value="TYR_RECOMBINASE"/>
    <property type="match status" value="1"/>
</dbReference>
<evidence type="ECO:0000259" key="2">
    <source>
        <dbReference type="PROSITE" id="PS51898"/>
    </source>
</evidence>
<gene>
    <name evidence="3" type="ORF">JL111_20535</name>
</gene>
<name>A0ABS1SBB0_9RHOB</name>
<dbReference type="Gene3D" id="1.10.443.10">
    <property type="entry name" value="Intergrase catalytic core"/>
    <property type="match status" value="1"/>
</dbReference>
<dbReference type="InterPro" id="IPR013762">
    <property type="entry name" value="Integrase-like_cat_sf"/>
</dbReference>
<evidence type="ECO:0000313" key="3">
    <source>
        <dbReference type="EMBL" id="MBL3675839.1"/>
    </source>
</evidence>
<dbReference type="InterPro" id="IPR011010">
    <property type="entry name" value="DNA_brk_join_enz"/>
</dbReference>
<evidence type="ECO:0000256" key="1">
    <source>
        <dbReference type="ARBA" id="ARBA00023172"/>
    </source>
</evidence>
<sequence>MTRIKLYPHEWPEADQQIWSGLQARGNPLDGVGAFAHLRASTIAQHEAGYGRWIAWLKETDPAALRDAPLSRIKPERVVAWMSSMGADAAYSRVMRLDTLIRIIVAVDRETNVTKLRRIRAIHFAQAQDRNGERKHGRILSGAVLLQAGLALAGQHADAGSTLERMQKLRDGAMLAFLALLPIRRRAFVGLELGRSVLLTAHSIEIALSPEMTKTGNTWTAMVPDPLEGLLRHYLSNSRPFLLRRGDETHTMLWVADSGRPMGYSYMGRRICDLTARMTGVRVPPHFFRDAAATTLARESPEHARSAGPLLGHTSFRTAEKHYNHARVIEAGRDYNESLRRIRSQS</sequence>
<protein>
    <submittedName>
        <fullName evidence="3">Tyrosine-type recombinase/integrase</fullName>
    </submittedName>
</protein>
<proteinExistence type="predicted"/>
<comment type="caution">
    <text evidence="3">The sequence shown here is derived from an EMBL/GenBank/DDBJ whole genome shotgun (WGS) entry which is preliminary data.</text>
</comment>
<accession>A0ABS1SBB0</accession>
<dbReference type="SUPFAM" id="SSF56349">
    <property type="entry name" value="DNA breaking-rejoining enzymes"/>
    <property type="match status" value="1"/>
</dbReference>
<dbReference type="EMBL" id="JAESHT010000059">
    <property type="protein sequence ID" value="MBL3675839.1"/>
    <property type="molecule type" value="Genomic_DNA"/>
</dbReference>
<keyword evidence="4" id="KW-1185">Reference proteome</keyword>
<dbReference type="Proteomes" id="UP000644749">
    <property type="component" value="Unassembled WGS sequence"/>
</dbReference>